<dbReference type="PANTHER" id="PTHR43099:SF2">
    <property type="entry name" value="UPF0053 PROTEIN YRKA"/>
    <property type="match status" value="1"/>
</dbReference>
<dbReference type="InterPro" id="IPR046342">
    <property type="entry name" value="CBS_dom_sf"/>
</dbReference>
<dbReference type="SUPFAM" id="SSF56176">
    <property type="entry name" value="FAD-binding/transporter-associated domain-like"/>
    <property type="match status" value="1"/>
</dbReference>
<dbReference type="KEGG" id="vao:FA707_03465"/>
<dbReference type="GO" id="GO:0050660">
    <property type="term" value="F:flavin adenine dinucleotide binding"/>
    <property type="evidence" value="ECO:0007669"/>
    <property type="project" value="InterPro"/>
</dbReference>
<dbReference type="PANTHER" id="PTHR43099">
    <property type="entry name" value="UPF0053 PROTEIN YRKA"/>
    <property type="match status" value="1"/>
</dbReference>
<evidence type="ECO:0000256" key="4">
    <source>
        <dbReference type="ARBA" id="ARBA00022692"/>
    </source>
</evidence>
<gene>
    <name evidence="9" type="ORF">FA707_03465</name>
</gene>
<dbReference type="PROSITE" id="PS51846">
    <property type="entry name" value="CNNM"/>
    <property type="match status" value="1"/>
</dbReference>
<dbReference type="Gene3D" id="3.30.465.10">
    <property type="match status" value="1"/>
</dbReference>
<keyword evidence="7" id="KW-0129">CBS domain</keyword>
<dbReference type="InterPro" id="IPR002550">
    <property type="entry name" value="CNNM"/>
</dbReference>
<evidence type="ECO:0000256" key="1">
    <source>
        <dbReference type="ARBA" id="ARBA00004651"/>
    </source>
</evidence>
<accession>A0A4D7CV73</accession>
<protein>
    <submittedName>
        <fullName evidence="9">HlyC/CorC family transporter</fullName>
    </submittedName>
</protein>
<evidence type="ECO:0000313" key="9">
    <source>
        <dbReference type="EMBL" id="QCI87353.1"/>
    </source>
</evidence>
<dbReference type="SUPFAM" id="SSF54631">
    <property type="entry name" value="CBS-domain pair"/>
    <property type="match status" value="1"/>
</dbReference>
<dbReference type="Pfam" id="PF00571">
    <property type="entry name" value="CBS"/>
    <property type="match status" value="2"/>
</dbReference>
<dbReference type="InterPro" id="IPR044751">
    <property type="entry name" value="Ion_transp-like_CBS"/>
</dbReference>
<dbReference type="Gene3D" id="3.10.580.10">
    <property type="entry name" value="CBS-domain"/>
    <property type="match status" value="1"/>
</dbReference>
<dbReference type="Pfam" id="PF03471">
    <property type="entry name" value="CorC_HlyC"/>
    <property type="match status" value="1"/>
</dbReference>
<comment type="subcellular location">
    <subcellularLocation>
        <location evidence="1">Cell membrane</location>
        <topology evidence="1">Multi-pass membrane protein</topology>
    </subcellularLocation>
</comment>
<keyword evidence="6" id="KW-1133">Transmembrane helix</keyword>
<dbReference type="SMART" id="SM01091">
    <property type="entry name" value="CorC_HlyC"/>
    <property type="match status" value="1"/>
</dbReference>
<keyword evidence="3" id="KW-1003">Cell membrane</keyword>
<dbReference type="InterPro" id="IPR051676">
    <property type="entry name" value="UPF0053_domain"/>
</dbReference>
<dbReference type="InterPro" id="IPR036318">
    <property type="entry name" value="FAD-bd_PCMH-like_sf"/>
</dbReference>
<comment type="similarity">
    <text evidence="2">Belongs to the UPF0053 family.</text>
</comment>
<dbReference type="GO" id="GO:0005886">
    <property type="term" value="C:plasma membrane"/>
    <property type="evidence" value="ECO:0007669"/>
    <property type="project" value="UniProtKB-SubCell"/>
</dbReference>
<keyword evidence="8" id="KW-0472">Membrane</keyword>
<sequence>MIFLTAFFVAAEFGFVKIRKTRLESLSNDGNKNATLGLHIVNHLDEYLSACQLGITLTSLAIGWIGESTIEHLLHPVLSLFPISASMRTLISFILAFAIMTFVHVVIGELIPKSISISKTEKTVLAVARPLHWFYKISFPFIWLLNKSASGIGKLIGVQIAGEGDEHHSEEELLIIASQSLSHGEINSEEFELIENSFRFDQTLAREIMVSRPDMDVLDDTMTVREALDISMTQGHSRYPVVHETKDDIVGYITQTDLIKLYMQDPEASIISEINKILVIFENTPIKELLDEMKEQKKHLAILVDEYGGTSGLITIEDIIEEVFGDIQDEKDDELPMITSQPDGSYLVDGRTELNELAKQFDLNFEDSHKDNGKSPTSIGGWLLDHDLNQTKIGTTLQHEGYQFEVTEMEHGVVITQLKVTQNN</sequence>
<evidence type="ECO:0000256" key="6">
    <source>
        <dbReference type="ARBA" id="ARBA00022989"/>
    </source>
</evidence>
<reference evidence="9 10" key="1">
    <citation type="submission" date="2019-04" db="EMBL/GenBank/DDBJ databases">
        <title>Vagococcus sp. nov., isolated from faeces of yaks (Bos grunniens).</title>
        <authorList>
            <person name="Ge Y."/>
        </authorList>
    </citation>
    <scope>NUCLEOTIDE SEQUENCE [LARGE SCALE GENOMIC DNA]</scope>
    <source>
        <strain evidence="9 10">MN-17</strain>
    </source>
</reference>
<dbReference type="Pfam" id="PF01595">
    <property type="entry name" value="CNNM"/>
    <property type="match status" value="1"/>
</dbReference>
<evidence type="ECO:0000256" key="8">
    <source>
        <dbReference type="ARBA" id="ARBA00023136"/>
    </source>
</evidence>
<dbReference type="AlphaFoldDB" id="A0A4D7CV73"/>
<keyword evidence="5" id="KW-0677">Repeat</keyword>
<dbReference type="Proteomes" id="UP000298615">
    <property type="component" value="Chromosome"/>
</dbReference>
<keyword evidence="4" id="KW-0812">Transmembrane</keyword>
<dbReference type="PROSITE" id="PS51371">
    <property type="entry name" value="CBS"/>
    <property type="match status" value="2"/>
</dbReference>
<dbReference type="CDD" id="cd04590">
    <property type="entry name" value="CBS_pair_CorC_HlyC_assoc"/>
    <property type="match status" value="1"/>
</dbReference>
<dbReference type="FunFam" id="3.10.580.10:FF:000002">
    <property type="entry name" value="Magnesium/cobalt efflux protein CorC"/>
    <property type="match status" value="1"/>
</dbReference>
<evidence type="ECO:0000313" key="10">
    <source>
        <dbReference type="Proteomes" id="UP000298615"/>
    </source>
</evidence>
<dbReference type="InterPro" id="IPR016169">
    <property type="entry name" value="FAD-bd_PCMH_sub2"/>
</dbReference>
<evidence type="ECO:0000256" key="3">
    <source>
        <dbReference type="ARBA" id="ARBA00022475"/>
    </source>
</evidence>
<dbReference type="OrthoDB" id="9798188at2"/>
<evidence type="ECO:0000256" key="5">
    <source>
        <dbReference type="ARBA" id="ARBA00022737"/>
    </source>
</evidence>
<keyword evidence="10" id="KW-1185">Reference proteome</keyword>
<name>A0A4D7CV73_9ENTE</name>
<dbReference type="EMBL" id="CP039712">
    <property type="protein sequence ID" value="QCI87353.1"/>
    <property type="molecule type" value="Genomic_DNA"/>
</dbReference>
<organism evidence="9 10">
    <name type="scientific">Vagococcus zengguangii</name>
    <dbReference type="NCBI Taxonomy" id="2571750"/>
    <lineage>
        <taxon>Bacteria</taxon>
        <taxon>Bacillati</taxon>
        <taxon>Bacillota</taxon>
        <taxon>Bacilli</taxon>
        <taxon>Lactobacillales</taxon>
        <taxon>Enterococcaceae</taxon>
        <taxon>Vagococcus</taxon>
    </lineage>
</organism>
<evidence type="ECO:0000256" key="2">
    <source>
        <dbReference type="ARBA" id="ARBA00006337"/>
    </source>
</evidence>
<proteinExistence type="inferred from homology"/>
<dbReference type="InterPro" id="IPR005170">
    <property type="entry name" value="Transptr-assoc_dom"/>
</dbReference>
<evidence type="ECO:0000256" key="7">
    <source>
        <dbReference type="ARBA" id="ARBA00023122"/>
    </source>
</evidence>
<dbReference type="SMART" id="SM00116">
    <property type="entry name" value="CBS"/>
    <property type="match status" value="2"/>
</dbReference>
<dbReference type="InterPro" id="IPR000644">
    <property type="entry name" value="CBS_dom"/>
</dbReference>